<dbReference type="InterPro" id="IPR001207">
    <property type="entry name" value="Transposase_mutator"/>
</dbReference>
<dbReference type="RefSeq" id="WP_211596492.1">
    <property type="nucleotide sequence ID" value="NZ_WMIE01000067.1"/>
</dbReference>
<dbReference type="PANTHER" id="PTHR33217">
    <property type="entry name" value="TRANSPOSASE FOR INSERTION SEQUENCE ELEMENT IS1081"/>
    <property type="match status" value="1"/>
</dbReference>
<dbReference type="PANTHER" id="PTHR33217:SF7">
    <property type="entry name" value="TRANSPOSASE FOR INSERTION SEQUENCE ELEMENT IS1081"/>
    <property type="match status" value="1"/>
</dbReference>
<reference evidence="8 9" key="1">
    <citation type="submission" date="2019-11" db="EMBL/GenBank/DDBJ databases">
        <authorList>
            <person name="Dong K."/>
        </authorList>
    </citation>
    <scope>NUCLEOTIDE SEQUENCE [LARGE SCALE GENOMIC DNA]</scope>
    <source>
        <strain evidence="8 9">NBRC 111993</strain>
    </source>
</reference>
<gene>
    <name evidence="8" type="ORF">GL286_22070</name>
</gene>
<protein>
    <recommendedName>
        <fullName evidence="6">Mutator family transposase</fullName>
    </recommendedName>
</protein>
<evidence type="ECO:0000313" key="8">
    <source>
        <dbReference type="EMBL" id="MTH80355.1"/>
    </source>
</evidence>
<dbReference type="GO" id="GO:0003677">
    <property type="term" value="F:DNA binding"/>
    <property type="evidence" value="ECO:0007669"/>
    <property type="project" value="UniProtKB-UniRule"/>
</dbReference>
<evidence type="ECO:0000256" key="7">
    <source>
        <dbReference type="SAM" id="MobiDB-lite"/>
    </source>
</evidence>
<sequence length="162" mass="17614">MGAGGMSRSQVNLLCPVVEAQVNTFPNRPLKGAWPGATFLKVRAGGRIVSRAVMVAVAVNVVGKREILGVTTAPREARRSGPGSRDDVLADKGVARSCLDRPPDSSPLPADRHEPPRKHWTRISSTNPLKRVSRKIKRRADVTDVRRGNLPLEAFPILLTSR</sequence>
<dbReference type="GO" id="GO:0006313">
    <property type="term" value="P:DNA transposition"/>
    <property type="evidence" value="ECO:0007669"/>
    <property type="project" value="UniProtKB-UniRule"/>
</dbReference>
<evidence type="ECO:0000256" key="1">
    <source>
        <dbReference type="ARBA" id="ARBA00002190"/>
    </source>
</evidence>
<evidence type="ECO:0000256" key="5">
    <source>
        <dbReference type="ARBA" id="ARBA00023172"/>
    </source>
</evidence>
<comment type="caution">
    <text evidence="8">The sequence shown here is derived from an EMBL/GenBank/DDBJ whole genome shotgun (WGS) entry which is preliminary data.</text>
</comment>
<dbReference type="EMBL" id="WMIE01000067">
    <property type="protein sequence ID" value="MTH80355.1"/>
    <property type="molecule type" value="Genomic_DNA"/>
</dbReference>
<feature type="non-terminal residue" evidence="8">
    <location>
        <position position="1"/>
    </location>
</feature>
<evidence type="ECO:0000313" key="9">
    <source>
        <dbReference type="Proteomes" id="UP000478183"/>
    </source>
</evidence>
<keyword evidence="9" id="KW-1185">Reference proteome</keyword>
<feature type="compositionally biased region" description="Basic and acidic residues" evidence="7">
    <location>
        <begin position="75"/>
        <end position="103"/>
    </location>
</feature>
<keyword evidence="5 6" id="KW-0233">DNA recombination</keyword>
<dbReference type="Pfam" id="PF00872">
    <property type="entry name" value="Transposase_mut"/>
    <property type="match status" value="1"/>
</dbReference>
<feature type="region of interest" description="Disordered" evidence="7">
    <location>
        <begin position="71"/>
        <end position="135"/>
    </location>
</feature>
<organism evidence="8 9">
    <name type="scientific">Paracoccus aestuariivivens</name>
    <dbReference type="NCBI Taxonomy" id="1820333"/>
    <lineage>
        <taxon>Bacteria</taxon>
        <taxon>Pseudomonadati</taxon>
        <taxon>Pseudomonadota</taxon>
        <taxon>Alphaproteobacteria</taxon>
        <taxon>Rhodobacterales</taxon>
        <taxon>Paracoccaceae</taxon>
        <taxon>Paracoccus</taxon>
    </lineage>
</organism>
<keyword evidence="3 6" id="KW-0815">Transposition</keyword>
<dbReference type="AlphaFoldDB" id="A0A6L6JGB9"/>
<dbReference type="GO" id="GO:0004803">
    <property type="term" value="F:transposase activity"/>
    <property type="evidence" value="ECO:0007669"/>
    <property type="project" value="UniProtKB-UniRule"/>
</dbReference>
<evidence type="ECO:0000256" key="6">
    <source>
        <dbReference type="RuleBase" id="RU365089"/>
    </source>
</evidence>
<evidence type="ECO:0000256" key="2">
    <source>
        <dbReference type="ARBA" id="ARBA00010961"/>
    </source>
</evidence>
<comment type="function">
    <text evidence="1 6">Required for the transposition of the insertion element.</text>
</comment>
<evidence type="ECO:0000256" key="4">
    <source>
        <dbReference type="ARBA" id="ARBA00023125"/>
    </source>
</evidence>
<keyword evidence="4 6" id="KW-0238">DNA-binding</keyword>
<proteinExistence type="inferred from homology"/>
<evidence type="ECO:0000256" key="3">
    <source>
        <dbReference type="ARBA" id="ARBA00022578"/>
    </source>
</evidence>
<name>A0A6L6JGB9_9RHOB</name>
<dbReference type="Proteomes" id="UP000478183">
    <property type="component" value="Unassembled WGS sequence"/>
</dbReference>
<comment type="similarity">
    <text evidence="2 6">Belongs to the transposase mutator family.</text>
</comment>
<keyword evidence="6" id="KW-0814">Transposable element</keyword>
<accession>A0A6L6JGB9</accession>